<evidence type="ECO:0000313" key="4">
    <source>
        <dbReference type="EMBL" id="KKN87641.1"/>
    </source>
</evidence>
<dbReference type="NCBIfam" id="NF000955">
    <property type="entry name" value="PRK00099.1-1"/>
    <property type="match status" value="1"/>
</dbReference>
<dbReference type="HAMAP" id="MF_00362">
    <property type="entry name" value="Ribosomal_uL10"/>
    <property type="match status" value="1"/>
</dbReference>
<dbReference type="Gene3D" id="6.10.250.290">
    <property type="match status" value="1"/>
</dbReference>
<keyword evidence="2" id="KW-0689">Ribosomal protein</keyword>
<dbReference type="InterPro" id="IPR043141">
    <property type="entry name" value="Ribosomal_uL10-like_sf"/>
</dbReference>
<accession>A0A0F9WNB9</accession>
<dbReference type="InterPro" id="IPR022973">
    <property type="entry name" value="Ribosomal_uL10_bac"/>
</dbReference>
<evidence type="ECO:0008006" key="5">
    <source>
        <dbReference type="Google" id="ProtNLM"/>
    </source>
</evidence>
<evidence type="ECO:0000256" key="1">
    <source>
        <dbReference type="ARBA" id="ARBA00008889"/>
    </source>
</evidence>
<organism evidence="4">
    <name type="scientific">marine sediment metagenome</name>
    <dbReference type="NCBI Taxonomy" id="412755"/>
    <lineage>
        <taxon>unclassified sequences</taxon>
        <taxon>metagenomes</taxon>
        <taxon>ecological metagenomes</taxon>
    </lineage>
</organism>
<dbReference type="PANTHER" id="PTHR11560">
    <property type="entry name" value="39S RIBOSOMAL PROTEIN L10, MITOCHONDRIAL"/>
    <property type="match status" value="1"/>
</dbReference>
<reference evidence="4" key="1">
    <citation type="journal article" date="2015" name="Nature">
        <title>Complex archaea that bridge the gap between prokaryotes and eukaryotes.</title>
        <authorList>
            <person name="Spang A."/>
            <person name="Saw J.H."/>
            <person name="Jorgensen S.L."/>
            <person name="Zaremba-Niedzwiedzka K."/>
            <person name="Martijn J."/>
            <person name="Lind A.E."/>
            <person name="van Eijk R."/>
            <person name="Schleper C."/>
            <person name="Guy L."/>
            <person name="Ettema T.J."/>
        </authorList>
    </citation>
    <scope>NUCLEOTIDE SEQUENCE</scope>
</reference>
<dbReference type="AlphaFoldDB" id="A0A0F9WNB9"/>
<dbReference type="GO" id="GO:0005840">
    <property type="term" value="C:ribosome"/>
    <property type="evidence" value="ECO:0007669"/>
    <property type="project" value="UniProtKB-KW"/>
</dbReference>
<name>A0A0F9WNB9_9ZZZZ</name>
<gene>
    <name evidence="4" type="ORF">LCGC14_0256900</name>
</gene>
<keyword evidence="3" id="KW-0687">Ribonucleoprotein</keyword>
<dbReference type="Pfam" id="PF00466">
    <property type="entry name" value="Ribosomal_L10"/>
    <property type="match status" value="1"/>
</dbReference>
<dbReference type="InterPro" id="IPR047865">
    <property type="entry name" value="Ribosomal_uL10_bac_type"/>
</dbReference>
<dbReference type="EMBL" id="LAZR01000136">
    <property type="protein sequence ID" value="KKN87641.1"/>
    <property type="molecule type" value="Genomic_DNA"/>
</dbReference>
<evidence type="ECO:0000256" key="2">
    <source>
        <dbReference type="ARBA" id="ARBA00022980"/>
    </source>
</evidence>
<comment type="similarity">
    <text evidence="1">Belongs to the universal ribosomal protein uL10 family.</text>
</comment>
<proteinExistence type="inferred from homology"/>
<dbReference type="Gene3D" id="3.30.70.1730">
    <property type="match status" value="1"/>
</dbReference>
<dbReference type="InterPro" id="IPR001790">
    <property type="entry name" value="Ribosomal_uL10"/>
</dbReference>
<comment type="caution">
    <text evidence="4">The sequence shown here is derived from an EMBL/GenBank/DDBJ whole genome shotgun (WGS) entry which is preliminary data.</text>
</comment>
<protein>
    <recommendedName>
        <fullName evidence="5">50S ribosomal protein L10</fullName>
    </recommendedName>
</protein>
<dbReference type="SUPFAM" id="SSF160369">
    <property type="entry name" value="Ribosomal protein L10-like"/>
    <property type="match status" value="1"/>
</dbReference>
<dbReference type="CDD" id="cd05797">
    <property type="entry name" value="Ribosomal_L10"/>
    <property type="match status" value="1"/>
</dbReference>
<dbReference type="GO" id="GO:1990904">
    <property type="term" value="C:ribonucleoprotein complex"/>
    <property type="evidence" value="ECO:0007669"/>
    <property type="project" value="UniProtKB-KW"/>
</dbReference>
<sequence length="176" mass="19650">MALTKAQKQNIIDDLKEKIDHQKSIVFVDLKGLKVKDLFVLRTKIKEVEGQLKVAKKTLIKLVLEKAGLKLEKDLKGEIALVCAFKDSLSPLKKTYQFSQTNENLKILSGFFDGKFIDQEEIMTLAQLPSREELLARLVGSISNPISGLVNVLQGNLRGLVYVLKQLTVNSEQGAN</sequence>
<evidence type="ECO:0000256" key="3">
    <source>
        <dbReference type="ARBA" id="ARBA00023274"/>
    </source>
</evidence>